<dbReference type="EMBL" id="LXQA011442628">
    <property type="protein sequence ID" value="MCI97425.1"/>
    <property type="molecule type" value="Genomic_DNA"/>
</dbReference>
<comment type="caution">
    <text evidence="1">The sequence shown here is derived from an EMBL/GenBank/DDBJ whole genome shotgun (WGS) entry which is preliminary data.</text>
</comment>
<evidence type="ECO:0000313" key="2">
    <source>
        <dbReference type="Proteomes" id="UP000265520"/>
    </source>
</evidence>
<dbReference type="Proteomes" id="UP000265520">
    <property type="component" value="Unassembled WGS sequence"/>
</dbReference>
<proteinExistence type="predicted"/>
<protein>
    <submittedName>
        <fullName evidence="1">Uncharacterized protein</fullName>
    </submittedName>
</protein>
<dbReference type="AlphaFoldDB" id="A0A392WG92"/>
<name>A0A392WG92_9FABA</name>
<accession>A0A392WG92</accession>
<organism evidence="1 2">
    <name type="scientific">Trifolium medium</name>
    <dbReference type="NCBI Taxonomy" id="97028"/>
    <lineage>
        <taxon>Eukaryota</taxon>
        <taxon>Viridiplantae</taxon>
        <taxon>Streptophyta</taxon>
        <taxon>Embryophyta</taxon>
        <taxon>Tracheophyta</taxon>
        <taxon>Spermatophyta</taxon>
        <taxon>Magnoliopsida</taxon>
        <taxon>eudicotyledons</taxon>
        <taxon>Gunneridae</taxon>
        <taxon>Pentapetalae</taxon>
        <taxon>rosids</taxon>
        <taxon>fabids</taxon>
        <taxon>Fabales</taxon>
        <taxon>Fabaceae</taxon>
        <taxon>Papilionoideae</taxon>
        <taxon>50 kb inversion clade</taxon>
        <taxon>NPAAA clade</taxon>
        <taxon>Hologalegina</taxon>
        <taxon>IRL clade</taxon>
        <taxon>Trifolieae</taxon>
        <taxon>Trifolium</taxon>
    </lineage>
</organism>
<keyword evidence="2" id="KW-1185">Reference proteome</keyword>
<reference evidence="1 2" key="1">
    <citation type="journal article" date="2018" name="Front. Plant Sci.">
        <title>Red Clover (Trifolium pratense) and Zigzag Clover (T. medium) - A Picture of Genomic Similarities and Differences.</title>
        <authorList>
            <person name="Dluhosova J."/>
            <person name="Istvanek J."/>
            <person name="Nedelnik J."/>
            <person name="Repkova J."/>
        </authorList>
    </citation>
    <scope>NUCLEOTIDE SEQUENCE [LARGE SCALE GENOMIC DNA]</scope>
    <source>
        <strain evidence="2">cv. 10/8</strain>
        <tissue evidence="1">Leaf</tissue>
    </source>
</reference>
<evidence type="ECO:0000313" key="1">
    <source>
        <dbReference type="EMBL" id="MCI97425.1"/>
    </source>
</evidence>
<sequence length="55" mass="6668">MATFVTRMLDIQQLIRELMANGDIPQDSRPYRALQQIGTNTHFFQQYRRRRDRRG</sequence>